<dbReference type="PROSITE" id="PS52029">
    <property type="entry name" value="LD_TPASE"/>
    <property type="match status" value="1"/>
</dbReference>
<protein>
    <submittedName>
        <fullName evidence="11">L,D-transpeptidase-like protein</fullName>
    </submittedName>
</protein>
<keyword evidence="6 7" id="KW-0961">Cell wall biogenesis/degradation</keyword>
<keyword evidence="8" id="KW-0732">Signal</keyword>
<dbReference type="EMBL" id="SNWP01000014">
    <property type="protein sequence ID" value="TDO25091.1"/>
    <property type="molecule type" value="Genomic_DNA"/>
</dbReference>
<evidence type="ECO:0000259" key="9">
    <source>
        <dbReference type="PROSITE" id="PS52029"/>
    </source>
</evidence>
<dbReference type="OrthoDB" id="9809748at2"/>
<dbReference type="GO" id="GO:0008360">
    <property type="term" value="P:regulation of cell shape"/>
    <property type="evidence" value="ECO:0007669"/>
    <property type="project" value="UniProtKB-UniRule"/>
</dbReference>
<keyword evidence="5 7" id="KW-0573">Peptidoglycan synthesis</keyword>
<proteinExistence type="inferred from homology"/>
<name>A0A4R6ISA5_9BACT</name>
<evidence type="ECO:0000256" key="6">
    <source>
        <dbReference type="ARBA" id="ARBA00023316"/>
    </source>
</evidence>
<dbReference type="PANTHER" id="PTHR36699">
    <property type="entry name" value="LD-TRANSPEPTIDASE"/>
    <property type="match status" value="1"/>
</dbReference>
<keyword evidence="12" id="KW-1185">Reference proteome</keyword>
<evidence type="ECO:0000313" key="12">
    <source>
        <dbReference type="Proteomes" id="UP000295741"/>
    </source>
</evidence>
<evidence type="ECO:0000256" key="3">
    <source>
        <dbReference type="ARBA" id="ARBA00022679"/>
    </source>
</evidence>
<dbReference type="SUPFAM" id="SSF141523">
    <property type="entry name" value="L,D-transpeptidase catalytic domain-like"/>
    <property type="match status" value="1"/>
</dbReference>
<evidence type="ECO:0000313" key="10">
    <source>
        <dbReference type="EMBL" id="TDO23488.1"/>
    </source>
</evidence>
<dbReference type="Pfam" id="PF03734">
    <property type="entry name" value="YkuD"/>
    <property type="match status" value="1"/>
</dbReference>
<dbReference type="GO" id="GO:0071555">
    <property type="term" value="P:cell wall organization"/>
    <property type="evidence" value="ECO:0007669"/>
    <property type="project" value="UniProtKB-UniRule"/>
</dbReference>
<evidence type="ECO:0000256" key="1">
    <source>
        <dbReference type="ARBA" id="ARBA00004752"/>
    </source>
</evidence>
<dbReference type="AlphaFoldDB" id="A0A4R6ISA5"/>
<keyword evidence="3" id="KW-0808">Transferase</keyword>
<evidence type="ECO:0000256" key="2">
    <source>
        <dbReference type="ARBA" id="ARBA00005992"/>
    </source>
</evidence>
<reference evidence="11 12" key="1">
    <citation type="submission" date="2019-03" db="EMBL/GenBank/DDBJ databases">
        <title>Genomic Encyclopedia of Archaeal and Bacterial Type Strains, Phase II (KMG-II): from individual species to whole genera.</title>
        <authorList>
            <person name="Goeker M."/>
        </authorList>
    </citation>
    <scope>NUCLEOTIDE SEQUENCE [LARGE SCALE GENOMIC DNA]</scope>
    <source>
        <strain evidence="11 12">DSM 28323</strain>
    </source>
</reference>
<dbReference type="GO" id="GO:0004180">
    <property type="term" value="F:carboxypeptidase activity"/>
    <property type="evidence" value="ECO:0007669"/>
    <property type="project" value="UniProtKB-ARBA"/>
</dbReference>
<evidence type="ECO:0000256" key="7">
    <source>
        <dbReference type="PROSITE-ProRule" id="PRU01373"/>
    </source>
</evidence>
<evidence type="ECO:0000256" key="4">
    <source>
        <dbReference type="ARBA" id="ARBA00022960"/>
    </source>
</evidence>
<organism evidence="11 12">
    <name type="scientific">Sediminibacterium goheungense</name>
    <dbReference type="NCBI Taxonomy" id="1086393"/>
    <lineage>
        <taxon>Bacteria</taxon>
        <taxon>Pseudomonadati</taxon>
        <taxon>Bacteroidota</taxon>
        <taxon>Chitinophagia</taxon>
        <taxon>Chitinophagales</taxon>
        <taxon>Chitinophagaceae</taxon>
        <taxon>Sediminibacterium</taxon>
    </lineage>
</organism>
<evidence type="ECO:0000256" key="5">
    <source>
        <dbReference type="ARBA" id="ARBA00022984"/>
    </source>
</evidence>
<feature type="chain" id="PRO_5044608900" evidence="8">
    <location>
        <begin position="20"/>
        <end position="250"/>
    </location>
</feature>
<feature type="active site" description="Proton donor/acceptor" evidence="7">
    <location>
        <position position="154"/>
    </location>
</feature>
<dbReference type="EMBL" id="SNWP01000016">
    <property type="protein sequence ID" value="TDO23488.1"/>
    <property type="molecule type" value="Genomic_DNA"/>
</dbReference>
<comment type="pathway">
    <text evidence="1 7">Cell wall biogenesis; peptidoglycan biosynthesis.</text>
</comment>
<keyword evidence="4 7" id="KW-0133">Cell shape</keyword>
<dbReference type="CDD" id="cd16913">
    <property type="entry name" value="YkuD_like"/>
    <property type="match status" value="1"/>
</dbReference>
<dbReference type="GO" id="GO:0009252">
    <property type="term" value="P:peptidoglycan biosynthetic process"/>
    <property type="evidence" value="ECO:0007669"/>
    <property type="project" value="UniProtKB-UniPathway"/>
</dbReference>
<sequence>MKYLSIFCVLGFLSTGLQAQNGFIENQRVFPRVAGAIRSKEDTLKKQFAAARLNWPAKDMYVRSFKYDSQLEVWVRNTSAEPYKLFKTYKICALSGTLGPKRMEGDYQVPEGFYYINEFNPKSMYHLSLGLNYPNASDLLLSDSIKPGSDIYIHGSCVTVGCIPIQNDQIEELYVLASHARNQGQDFIPVHIYPVRFSNNRSQEYLSRNSKEDSDYQKFSTRLKEVYDFFEEHKKLPLISVNKKGEYVIL</sequence>
<dbReference type="InterPro" id="IPR038063">
    <property type="entry name" value="Transpep_catalytic_dom"/>
</dbReference>
<accession>A0A4R6ISA5</accession>
<evidence type="ECO:0000313" key="11">
    <source>
        <dbReference type="EMBL" id="TDO25091.1"/>
    </source>
</evidence>
<feature type="domain" description="L,D-TPase catalytic" evidence="9">
    <location>
        <begin position="60"/>
        <end position="193"/>
    </location>
</feature>
<evidence type="ECO:0000256" key="8">
    <source>
        <dbReference type="SAM" id="SignalP"/>
    </source>
</evidence>
<dbReference type="UniPathway" id="UPA00219"/>
<dbReference type="PANTHER" id="PTHR36699:SF1">
    <property type="entry name" value="L,D-TRANSPEPTIDASE YAFK-RELATED"/>
    <property type="match status" value="1"/>
</dbReference>
<dbReference type="RefSeq" id="WP_133475664.1">
    <property type="nucleotide sequence ID" value="NZ_SNWP01000014.1"/>
</dbReference>
<dbReference type="Proteomes" id="UP000295741">
    <property type="component" value="Unassembled WGS sequence"/>
</dbReference>
<dbReference type="GO" id="GO:0016740">
    <property type="term" value="F:transferase activity"/>
    <property type="evidence" value="ECO:0007669"/>
    <property type="project" value="UniProtKB-KW"/>
</dbReference>
<gene>
    <name evidence="11" type="ORF">BC659_3106</name>
    <name evidence="10" type="ORF">BC659_3348</name>
</gene>
<feature type="signal peptide" evidence="8">
    <location>
        <begin position="1"/>
        <end position="19"/>
    </location>
</feature>
<dbReference type="InterPro" id="IPR005490">
    <property type="entry name" value="LD_TPept_cat_dom"/>
</dbReference>
<comment type="similarity">
    <text evidence="2">Belongs to the YkuD family.</text>
</comment>
<comment type="caution">
    <text evidence="11">The sequence shown here is derived from an EMBL/GenBank/DDBJ whole genome shotgun (WGS) entry which is preliminary data.</text>
</comment>
<feature type="active site" description="Nucleophile" evidence="7">
    <location>
        <position position="162"/>
    </location>
</feature>